<dbReference type="OrthoDB" id="265294at2759"/>
<sequence>MSSSPSVTQREQQQQQQQRPWTFSAYHTTVLTNLVNMLQAEVRRQQDAYDHAMEVLHASADPGPSSDILDLGVPLYATREEQVQVLRDTYALATLDTGGLVALGPYRLLHTLKAHITRIEDERRAGAVAAGNGTGGRKVHPDRAADVLKSETSVDTTAQRRCKGGQSSQCRGVTPSPLRIKTERSENDAGYDGVAQQHQPSLSKSPSPPSGSLSLIAATSTQMPAKMEHHRNKGATVHSTGDAGAGRSGDSCPPSWMTLMKEAAKRSLPAENNYNGAYFIPFPTPTGSPLARYVSSSIFSRASGDATQLSTTSWSLPTLVAPVDPGTRVRDHSRKRKRAAARSSQASKRCRSVSASQASVVAVEEMPLLSQAQQSKITRLQEHMRFPCQAPRSSSPPTPTKDNLTEDHLLRLWLRVWPRPSSMSVADAEECGRRPQRGTTTPPFAPHACIRPTPAMVTALTRLAELNYKRDCEQNMAQREYLATLLSTSAFPRVSGAAADAAVTGKPARATSETSVESTPRPEALQHLHDELVRKRAQLDGAYAERMALFQELTEALRDASAVCVEGATADGAGEARRPPLPFRMSYTQRSAVSPSGSREKSQRPNTHGPATGAPTAIEAEVVDADGNGEKKAVVDLPTRSAAKPASALALLHTTLNDPTLLLRQVRKAREALAFFPTDMDSSAAVLESRPHDASEETWDLPNGIVSIDLPPVEHDRDAPELREYLWPEDLDARIRHELRGFVSSKSHSPKASSVHVVLSAAQVRRLEETACAVSTVDPTSELGTVVPPVVGGSVVAHPRFVKFGWLYVHGRGETIVSNVELN</sequence>
<feature type="compositionally biased region" description="Basic residues" evidence="1">
    <location>
        <begin position="331"/>
        <end position="340"/>
    </location>
</feature>
<feature type="region of interest" description="Disordered" evidence="1">
    <location>
        <begin position="128"/>
        <end position="250"/>
    </location>
</feature>
<dbReference type="EMBL" id="JAFJZO010000019">
    <property type="protein sequence ID" value="KAG5507059.1"/>
    <property type="molecule type" value="Genomic_DNA"/>
</dbReference>
<gene>
    <name evidence="2" type="ORF">JKF63_05805</name>
</gene>
<feature type="compositionally biased region" description="Polar residues" evidence="1">
    <location>
        <begin position="586"/>
        <end position="597"/>
    </location>
</feature>
<accession>A0A836I856</accession>
<dbReference type="KEGG" id="phet:94291836"/>
<feature type="compositionally biased region" description="Basic and acidic residues" evidence="1">
    <location>
        <begin position="139"/>
        <end position="149"/>
    </location>
</feature>
<organism evidence="2 3">
    <name type="scientific">Porcisia hertigi</name>
    <dbReference type="NCBI Taxonomy" id="2761500"/>
    <lineage>
        <taxon>Eukaryota</taxon>
        <taxon>Discoba</taxon>
        <taxon>Euglenozoa</taxon>
        <taxon>Kinetoplastea</taxon>
        <taxon>Metakinetoplastina</taxon>
        <taxon>Trypanosomatida</taxon>
        <taxon>Trypanosomatidae</taxon>
        <taxon>Leishmaniinae</taxon>
        <taxon>Porcisia</taxon>
    </lineage>
</organism>
<feature type="region of interest" description="Disordered" evidence="1">
    <location>
        <begin position="427"/>
        <end position="447"/>
    </location>
</feature>
<feature type="region of interest" description="Disordered" evidence="1">
    <location>
        <begin position="500"/>
        <end position="522"/>
    </location>
</feature>
<feature type="compositionally biased region" description="Low complexity" evidence="1">
    <location>
        <begin position="341"/>
        <end position="351"/>
    </location>
</feature>
<dbReference type="AlphaFoldDB" id="A0A836I856"/>
<comment type="caution">
    <text evidence="2">The sequence shown here is derived from an EMBL/GenBank/DDBJ whole genome shotgun (WGS) entry which is preliminary data.</text>
</comment>
<feature type="compositionally biased region" description="Low complexity" evidence="1">
    <location>
        <begin position="200"/>
        <end position="215"/>
    </location>
</feature>
<evidence type="ECO:0000256" key="1">
    <source>
        <dbReference type="SAM" id="MobiDB-lite"/>
    </source>
</evidence>
<dbReference type="RefSeq" id="XP_067757785.1">
    <property type="nucleotide sequence ID" value="XM_067901759.1"/>
</dbReference>
<feature type="region of interest" description="Disordered" evidence="1">
    <location>
        <begin position="1"/>
        <end position="20"/>
    </location>
</feature>
<feature type="region of interest" description="Disordered" evidence="1">
    <location>
        <begin position="325"/>
        <end position="351"/>
    </location>
</feature>
<protein>
    <submittedName>
        <fullName evidence="2">Uncharacterized protein</fullName>
    </submittedName>
</protein>
<name>A0A836I856_9TRYP</name>
<feature type="compositionally biased region" description="Polar residues" evidence="1">
    <location>
        <begin position="1"/>
        <end position="11"/>
    </location>
</feature>
<proteinExistence type="predicted"/>
<dbReference type="GeneID" id="94291836"/>
<evidence type="ECO:0000313" key="2">
    <source>
        <dbReference type="EMBL" id="KAG5507059.1"/>
    </source>
</evidence>
<feature type="compositionally biased region" description="Polar residues" evidence="1">
    <location>
        <begin position="150"/>
        <end position="171"/>
    </location>
</feature>
<dbReference type="Proteomes" id="UP000674318">
    <property type="component" value="Unassembled WGS sequence"/>
</dbReference>
<reference evidence="2 3" key="1">
    <citation type="submission" date="2021-02" db="EMBL/GenBank/DDBJ databases">
        <title>Porcisia hertigi Genome sequencing and assembly.</title>
        <authorList>
            <person name="Almutairi H."/>
            <person name="Gatherer D."/>
        </authorList>
    </citation>
    <scope>NUCLEOTIDE SEQUENCE [LARGE SCALE GENOMIC DNA]</scope>
    <source>
        <strain evidence="2 3">C119</strain>
    </source>
</reference>
<keyword evidence="3" id="KW-1185">Reference proteome</keyword>
<feature type="region of interest" description="Disordered" evidence="1">
    <location>
        <begin position="572"/>
        <end position="615"/>
    </location>
</feature>
<evidence type="ECO:0000313" key="3">
    <source>
        <dbReference type="Proteomes" id="UP000674318"/>
    </source>
</evidence>